<sequence length="102" mass="11610">MSQRDSDTSFYTLDFLEQIGAMAGASRSPCLEQMEKGSKVLKTMLTFKEIENEIGKELANKNSATDLTKENISHQSVGPTMLDCWSDTPERHEWITYRMQNS</sequence>
<dbReference type="Proteomes" id="UP000016922">
    <property type="component" value="Unassembled WGS sequence"/>
</dbReference>
<evidence type="ECO:0000313" key="2">
    <source>
        <dbReference type="Proteomes" id="UP000016922"/>
    </source>
</evidence>
<keyword evidence="2" id="KW-1185">Reference proteome</keyword>
<dbReference type="KEGG" id="glz:GLAREA_11550"/>
<dbReference type="AlphaFoldDB" id="S3CI74"/>
<name>S3CI74_GLAL2</name>
<protein>
    <submittedName>
        <fullName evidence="1">Uncharacterized protein</fullName>
    </submittedName>
</protein>
<dbReference type="GeneID" id="19470591"/>
<evidence type="ECO:0000313" key="1">
    <source>
        <dbReference type="EMBL" id="EPE24969.1"/>
    </source>
</evidence>
<proteinExistence type="predicted"/>
<dbReference type="EMBL" id="KE145372">
    <property type="protein sequence ID" value="EPE24969.1"/>
    <property type="molecule type" value="Genomic_DNA"/>
</dbReference>
<dbReference type="RefSeq" id="XP_008087884.1">
    <property type="nucleotide sequence ID" value="XM_008089693.1"/>
</dbReference>
<dbReference type="HOGENOM" id="CLU_2277790_0_0_1"/>
<gene>
    <name evidence="1" type="ORF">GLAREA_11550</name>
</gene>
<dbReference type="OrthoDB" id="10348266at2759"/>
<organism evidence="1 2">
    <name type="scientific">Glarea lozoyensis (strain ATCC 20868 / MF5171)</name>
    <dbReference type="NCBI Taxonomy" id="1116229"/>
    <lineage>
        <taxon>Eukaryota</taxon>
        <taxon>Fungi</taxon>
        <taxon>Dikarya</taxon>
        <taxon>Ascomycota</taxon>
        <taxon>Pezizomycotina</taxon>
        <taxon>Leotiomycetes</taxon>
        <taxon>Helotiales</taxon>
        <taxon>Helotiaceae</taxon>
        <taxon>Glarea</taxon>
    </lineage>
</organism>
<accession>S3CI74</accession>
<reference evidence="1 2" key="1">
    <citation type="journal article" date="2013" name="BMC Genomics">
        <title>Genomics-driven discovery of the pneumocandin biosynthetic gene cluster in the fungus Glarea lozoyensis.</title>
        <authorList>
            <person name="Chen L."/>
            <person name="Yue Q."/>
            <person name="Zhang X."/>
            <person name="Xiang M."/>
            <person name="Wang C."/>
            <person name="Li S."/>
            <person name="Che Y."/>
            <person name="Ortiz-Lopez F.J."/>
            <person name="Bills G.F."/>
            <person name="Liu X."/>
            <person name="An Z."/>
        </authorList>
    </citation>
    <scope>NUCLEOTIDE SEQUENCE [LARGE SCALE GENOMIC DNA]</scope>
    <source>
        <strain evidence="2">ATCC 20868 / MF5171</strain>
    </source>
</reference>